<protein>
    <submittedName>
        <fullName evidence="2">Plakophilin-3</fullName>
    </submittedName>
</protein>
<accession>A0AC35TRB4</accession>
<sequence>MPSLYSSPSFHYISPISRSSSEIRADNANIRKVNSTSSLARSGSGTTWRPTGYRSAAISRSLSRTDNNTSLFGRGLNASVLGGYSPFHTVGVQSSVPHYSDKYPYVRYSYGNTNAVTTLAATTDFSSPSSRHSIRNYGTRSYAEGRVNSYNSNLYSSRSKSAVTSERHITPVRPYVRYMPVDDALSLYKKGHMTVGTLSKYWLTPSAWQSRREKELNLTSSLSAGNYSYASRLANTPSYSRFAHRLSR</sequence>
<evidence type="ECO:0000313" key="1">
    <source>
        <dbReference type="Proteomes" id="UP000095286"/>
    </source>
</evidence>
<dbReference type="WBParaSite" id="RSKR_0000314400.1">
    <property type="protein sequence ID" value="RSKR_0000314400.1"/>
    <property type="gene ID" value="RSKR_0000314400"/>
</dbReference>
<reference evidence="2" key="1">
    <citation type="submission" date="2016-11" db="UniProtKB">
        <authorList>
            <consortium name="WormBaseParasite"/>
        </authorList>
    </citation>
    <scope>IDENTIFICATION</scope>
    <source>
        <strain evidence="2">KR3021</strain>
    </source>
</reference>
<proteinExistence type="predicted"/>
<evidence type="ECO:0000313" key="2">
    <source>
        <dbReference type="WBParaSite" id="RSKR_0000314400.1"/>
    </source>
</evidence>
<name>A0AC35TRB4_9BILA</name>
<dbReference type="Proteomes" id="UP000095286">
    <property type="component" value="Unplaced"/>
</dbReference>
<organism evidence="1 2">
    <name type="scientific">Rhabditophanes sp. KR3021</name>
    <dbReference type="NCBI Taxonomy" id="114890"/>
    <lineage>
        <taxon>Eukaryota</taxon>
        <taxon>Metazoa</taxon>
        <taxon>Ecdysozoa</taxon>
        <taxon>Nematoda</taxon>
        <taxon>Chromadorea</taxon>
        <taxon>Rhabditida</taxon>
        <taxon>Tylenchina</taxon>
        <taxon>Panagrolaimomorpha</taxon>
        <taxon>Strongyloidoidea</taxon>
        <taxon>Alloionematidae</taxon>
        <taxon>Rhabditophanes</taxon>
    </lineage>
</organism>